<dbReference type="PANTHER" id="PTHR13847">
    <property type="entry name" value="SARCOSINE DEHYDROGENASE-RELATED"/>
    <property type="match status" value="1"/>
</dbReference>
<accession>A0A193LE59</accession>
<dbReference type="AlphaFoldDB" id="A0A193LE59"/>
<sequence length="426" mass="46782">MQYTEPHTASYYAATSHWQTDYPRLDGDASCDVAVVGAGFTGVSAALSLAERGYNVILLESHRVGWGASGRNGGQLIDGFVEVEKIEKRLGHQAAEIAYGMGLECRDLVLERIERYGIDCDLKFGYLDLALNDGDMAYFRSEIERKEQRAYPHAMTLVEKADIPRYIGSERYVGGLVNRGNGHLHPLNLCIGEARAAEQLGVRIHEQTPVTRVLHGASPKVETPFGTVSANKVVLAGNAYLGRSERRLFGSVIPAGSYIIATEALGDEQATTLLPEDMAACDQRVGLDYFRLSADKRLLFGGLCNYSGRDPSDIGATLRPNMLKVFPQLADAKIEFQWGGNIAISINRIPQFGRIEDNTWYAQGYSGHGLAPSHLAGKVLADAIGGEMEQFDVFARIRHLRLPGGKWFANPALALGMLYYRLKEIL</sequence>
<evidence type="ECO:0000256" key="1">
    <source>
        <dbReference type="ARBA" id="ARBA00023002"/>
    </source>
</evidence>
<dbReference type="PANTHER" id="PTHR13847:SF281">
    <property type="entry name" value="FAD DEPENDENT OXIDOREDUCTASE DOMAIN-CONTAINING PROTEIN"/>
    <property type="match status" value="1"/>
</dbReference>
<dbReference type="STRING" id="1548547.BA177_05680"/>
<keyword evidence="1" id="KW-0560">Oxidoreductase</keyword>
<dbReference type="InterPro" id="IPR006076">
    <property type="entry name" value="FAD-dep_OxRdtase"/>
</dbReference>
<reference evidence="3 4" key="1">
    <citation type="submission" date="2016-06" db="EMBL/GenBank/DDBJ databases">
        <title>Complete genome sequence of a deep-branching marine Gamma Proteobacterium Woeseia oceani type strain XK5.</title>
        <authorList>
            <person name="Mu D."/>
            <person name="Du Z."/>
        </authorList>
    </citation>
    <scope>NUCLEOTIDE SEQUENCE [LARGE SCALE GENOMIC DNA]</scope>
    <source>
        <strain evidence="3 4">XK5</strain>
    </source>
</reference>
<evidence type="ECO:0000259" key="2">
    <source>
        <dbReference type="Pfam" id="PF01266"/>
    </source>
</evidence>
<organism evidence="3 4">
    <name type="scientific">Woeseia oceani</name>
    <dbReference type="NCBI Taxonomy" id="1548547"/>
    <lineage>
        <taxon>Bacteria</taxon>
        <taxon>Pseudomonadati</taxon>
        <taxon>Pseudomonadota</taxon>
        <taxon>Gammaproteobacteria</taxon>
        <taxon>Woeseiales</taxon>
        <taxon>Woeseiaceae</taxon>
        <taxon>Woeseia</taxon>
    </lineage>
</organism>
<name>A0A193LE59_9GAMM</name>
<dbReference type="GO" id="GO:0016491">
    <property type="term" value="F:oxidoreductase activity"/>
    <property type="evidence" value="ECO:0007669"/>
    <property type="project" value="UniProtKB-KW"/>
</dbReference>
<dbReference type="Proteomes" id="UP000092695">
    <property type="component" value="Chromosome"/>
</dbReference>
<dbReference type="Gene3D" id="3.50.50.60">
    <property type="entry name" value="FAD/NAD(P)-binding domain"/>
    <property type="match status" value="1"/>
</dbReference>
<dbReference type="Gene3D" id="3.30.9.10">
    <property type="entry name" value="D-Amino Acid Oxidase, subunit A, domain 2"/>
    <property type="match status" value="1"/>
</dbReference>
<gene>
    <name evidence="3" type="ORF">BA177_05680</name>
</gene>
<dbReference type="InterPro" id="IPR036188">
    <property type="entry name" value="FAD/NAD-bd_sf"/>
</dbReference>
<dbReference type="OrthoDB" id="311718at2"/>
<dbReference type="EMBL" id="CP016268">
    <property type="protein sequence ID" value="ANO50763.1"/>
    <property type="molecule type" value="Genomic_DNA"/>
</dbReference>
<proteinExistence type="predicted"/>
<dbReference type="SUPFAM" id="SSF51905">
    <property type="entry name" value="FAD/NAD(P)-binding domain"/>
    <property type="match status" value="1"/>
</dbReference>
<evidence type="ECO:0000313" key="3">
    <source>
        <dbReference type="EMBL" id="ANO50763.1"/>
    </source>
</evidence>
<dbReference type="Pfam" id="PF01266">
    <property type="entry name" value="DAO"/>
    <property type="match status" value="1"/>
</dbReference>
<dbReference type="KEGG" id="woc:BA177_05680"/>
<dbReference type="GO" id="GO:0005737">
    <property type="term" value="C:cytoplasm"/>
    <property type="evidence" value="ECO:0007669"/>
    <property type="project" value="TreeGrafter"/>
</dbReference>
<dbReference type="RefSeq" id="WP_068614012.1">
    <property type="nucleotide sequence ID" value="NZ_CP016268.1"/>
</dbReference>
<protein>
    <submittedName>
        <fullName evidence="3">FAD-dependent oxidoreductase</fullName>
    </submittedName>
</protein>
<feature type="domain" description="FAD dependent oxidoreductase" evidence="2">
    <location>
        <begin position="32"/>
        <end position="382"/>
    </location>
</feature>
<keyword evidence="4" id="KW-1185">Reference proteome</keyword>
<evidence type="ECO:0000313" key="4">
    <source>
        <dbReference type="Proteomes" id="UP000092695"/>
    </source>
</evidence>